<sequence>MPSISQPFAITTVPKQSSTSPIIVSSHSLTANSNSLDVAISKYAVSKFVINPTPKLINSIPIPSNEVVTAFHDTVFATATVNQKYTLHLNGKKVPIQSKIMKLFSDESQTITILENGTIEKYDSNLIKSTYKTPHKDLVNVEFIESKYALLISQNSISLYDINTMIELRNVANVQDIVDSDFKSLDGKLYQFNQKLSKFDIWEISSMTIVNIITIPFINDVEKDVVSFTVVDDNCVVMAVNSTIYALNLHLSSVISMSELLNLKWFKLIDNLSNQFVLGLSFNNENYKFELINLDLNSNFGLKDSLGKGFRNFLVDKQSEKETLVLKSLFSADEADEDLHNDSDSDVEHTFNYDKIIVDLNKAVKNPSKFDKIFFEKFNIKKEHYTEADRFLVNQDFLAKVIELILQNYKFDTDGNNYPKTLTYLLTHPLFPVSLTKNLLPKFRESPRLYKQAIVTCPNLPLGELLADLFTIENNELSLDISLRVLQDYTKDSIKEQIKLLPKVDIRNFIEFVTQDEDQQVSSQLFQLLSLIIDSIGLFALDMDILGRISNFINEKTLVAKQNSELLHLLDYNPSKQSSARQSSKLINNNNKSLHRKTLPTYTVEHLDL</sequence>
<dbReference type="GO" id="GO:0032040">
    <property type="term" value="C:small-subunit processome"/>
    <property type="evidence" value="ECO:0007669"/>
    <property type="project" value="EnsemblFungi"/>
</dbReference>
<dbReference type="GO" id="GO:0033553">
    <property type="term" value="C:rDNA heterochromatin"/>
    <property type="evidence" value="ECO:0007669"/>
    <property type="project" value="EnsemblFungi"/>
</dbReference>
<dbReference type="STRING" id="1071382.H2AS37"/>
<dbReference type="Pfam" id="PF22542">
    <property type="entry name" value="Utp8_C"/>
    <property type="match status" value="1"/>
</dbReference>
<evidence type="ECO:0000259" key="1">
    <source>
        <dbReference type="Pfam" id="PF10395"/>
    </source>
</evidence>
<evidence type="ECO:0000313" key="3">
    <source>
        <dbReference type="EMBL" id="CCF57187.1"/>
    </source>
</evidence>
<dbReference type="KEGG" id="kaf:KAFR_0C01940"/>
<dbReference type="GO" id="GO:0000049">
    <property type="term" value="F:tRNA binding"/>
    <property type="evidence" value="ECO:0007669"/>
    <property type="project" value="EnsemblFungi"/>
</dbReference>
<accession>H2AS37</accession>
<dbReference type="RefSeq" id="XP_003956322.1">
    <property type="nucleotide sequence ID" value="XM_003956273.1"/>
</dbReference>
<dbReference type="GO" id="GO:0034511">
    <property type="term" value="F:U3 snoRNA binding"/>
    <property type="evidence" value="ECO:0007669"/>
    <property type="project" value="EnsemblFungi"/>
</dbReference>
<dbReference type="GO" id="GO:0045943">
    <property type="term" value="P:positive regulation of transcription by RNA polymerase I"/>
    <property type="evidence" value="ECO:0007669"/>
    <property type="project" value="EnsemblFungi"/>
</dbReference>
<dbReference type="Pfam" id="PF10395">
    <property type="entry name" value="Utp8_b_propeller"/>
    <property type="match status" value="1"/>
</dbReference>
<organism evidence="3 4">
    <name type="scientific">Kazachstania africana (strain ATCC 22294 / BCRC 22015 / CBS 2517 / CECT 1963 / NBRC 1671 / NRRL Y-8276)</name>
    <name type="common">Yeast</name>
    <name type="synonym">Kluyveromyces africanus</name>
    <dbReference type="NCBI Taxonomy" id="1071382"/>
    <lineage>
        <taxon>Eukaryota</taxon>
        <taxon>Fungi</taxon>
        <taxon>Dikarya</taxon>
        <taxon>Ascomycota</taxon>
        <taxon>Saccharomycotina</taxon>
        <taxon>Saccharomycetes</taxon>
        <taxon>Saccharomycetales</taxon>
        <taxon>Saccharomycetaceae</taxon>
        <taxon>Kazachstania</taxon>
    </lineage>
</organism>
<dbReference type="InterPro" id="IPR053881">
    <property type="entry name" value="Utp8_C"/>
</dbReference>
<dbReference type="FunCoup" id="H2AS37">
    <property type="interactions" value="377"/>
</dbReference>
<dbReference type="EMBL" id="HE650823">
    <property type="protein sequence ID" value="CCF57187.1"/>
    <property type="molecule type" value="Genomic_DNA"/>
</dbReference>
<dbReference type="InterPro" id="IPR018843">
    <property type="entry name" value="Utp8_b-prop"/>
</dbReference>
<keyword evidence="4" id="KW-1185">Reference proteome</keyword>
<evidence type="ECO:0008006" key="5">
    <source>
        <dbReference type="Google" id="ProtNLM"/>
    </source>
</evidence>
<dbReference type="GeneID" id="13885106"/>
<dbReference type="GO" id="GO:0006409">
    <property type="term" value="P:tRNA export from nucleus"/>
    <property type="evidence" value="ECO:0007669"/>
    <property type="project" value="EnsemblFungi"/>
</dbReference>
<protein>
    <recommendedName>
        <fullName evidence="5">U3 small nucleolar RNA-associated protein 8</fullName>
    </recommendedName>
</protein>
<proteinExistence type="predicted"/>
<feature type="domain" description="Utp8 C-terminal" evidence="2">
    <location>
        <begin position="326"/>
        <end position="609"/>
    </location>
</feature>
<evidence type="ECO:0000313" key="4">
    <source>
        <dbReference type="Proteomes" id="UP000005220"/>
    </source>
</evidence>
<dbReference type="GO" id="GO:0034455">
    <property type="term" value="C:t-UTP complex"/>
    <property type="evidence" value="ECO:0007669"/>
    <property type="project" value="EnsemblFungi"/>
</dbReference>
<dbReference type="InParanoid" id="H2AS37"/>
<feature type="domain" description="Utp8 beta-propeller" evidence="1">
    <location>
        <begin position="1"/>
        <end position="310"/>
    </location>
</feature>
<evidence type="ECO:0000259" key="2">
    <source>
        <dbReference type="Pfam" id="PF22542"/>
    </source>
</evidence>
<dbReference type="OrthoDB" id="4055624at2759"/>
<gene>
    <name evidence="3" type="primary">KAFR0C01940</name>
    <name evidence="3" type="ORF">KAFR_0C01940</name>
</gene>
<dbReference type="eggNOG" id="ENOG502QQ4S">
    <property type="taxonomic scope" value="Eukaryota"/>
</dbReference>
<dbReference type="HOGENOM" id="CLU_024075_0_0_1"/>
<dbReference type="Proteomes" id="UP000005220">
    <property type="component" value="Chromosome 3"/>
</dbReference>
<name>H2AS37_KAZAF</name>
<dbReference type="AlphaFoldDB" id="H2AS37"/>
<reference evidence="3 4" key="1">
    <citation type="journal article" date="2011" name="Proc. Natl. Acad. Sci. U.S.A.">
        <title>Evolutionary erosion of yeast sex chromosomes by mating-type switching accidents.</title>
        <authorList>
            <person name="Gordon J.L."/>
            <person name="Armisen D."/>
            <person name="Proux-Wera E."/>
            <person name="Oheigeartaigh S.S."/>
            <person name="Byrne K.P."/>
            <person name="Wolfe K.H."/>
        </authorList>
    </citation>
    <scope>NUCLEOTIDE SEQUENCE [LARGE SCALE GENOMIC DNA]</scope>
    <source>
        <strain evidence="4">ATCC 22294 / BCRC 22015 / CBS 2517 / CECT 1963 / NBRC 1671 / NRRL Y-8276</strain>
    </source>
</reference>
<dbReference type="GO" id="GO:0000462">
    <property type="term" value="P:maturation of SSU-rRNA from tricistronic rRNA transcript (SSU-rRNA, 5.8S rRNA, LSU-rRNA)"/>
    <property type="evidence" value="ECO:0007669"/>
    <property type="project" value="EnsemblFungi"/>
</dbReference>